<dbReference type="Gene3D" id="3.30.360.10">
    <property type="entry name" value="Dihydrodipicolinate Reductase, domain 2"/>
    <property type="match status" value="1"/>
</dbReference>
<dbReference type="NCBIfam" id="TIGR00036">
    <property type="entry name" value="dapB"/>
    <property type="match status" value="1"/>
</dbReference>
<dbReference type="GO" id="GO:0009089">
    <property type="term" value="P:lysine biosynthetic process via diaminopimelate"/>
    <property type="evidence" value="ECO:0007669"/>
    <property type="project" value="UniProtKB-UniRule"/>
</dbReference>
<feature type="active site" description="Proton donor/acceptor" evidence="13">
    <location>
        <position position="157"/>
    </location>
</feature>
<dbReference type="GO" id="GO:0051287">
    <property type="term" value="F:NAD binding"/>
    <property type="evidence" value="ECO:0007669"/>
    <property type="project" value="UniProtKB-UniRule"/>
</dbReference>
<dbReference type="PROSITE" id="PS01298">
    <property type="entry name" value="DAPB"/>
    <property type="match status" value="1"/>
</dbReference>
<evidence type="ECO:0000259" key="15">
    <source>
        <dbReference type="Pfam" id="PF05173"/>
    </source>
</evidence>
<comment type="caution">
    <text evidence="16">The sequence shown here is derived from an EMBL/GenBank/DDBJ whole genome shotgun (WGS) entry which is preliminary data.</text>
</comment>
<dbReference type="GO" id="GO:0005829">
    <property type="term" value="C:cytosol"/>
    <property type="evidence" value="ECO:0007669"/>
    <property type="project" value="TreeGrafter"/>
</dbReference>
<evidence type="ECO:0000256" key="6">
    <source>
        <dbReference type="ARBA" id="ARBA00023002"/>
    </source>
</evidence>
<evidence type="ECO:0000256" key="2">
    <source>
        <dbReference type="ARBA" id="ARBA00022490"/>
    </source>
</evidence>
<dbReference type="HAMAP" id="MF_00102">
    <property type="entry name" value="DapB"/>
    <property type="match status" value="1"/>
</dbReference>
<dbReference type="PANTHER" id="PTHR20836:SF0">
    <property type="entry name" value="4-HYDROXY-TETRAHYDRODIPICOLINATE REDUCTASE 1, CHLOROPLASTIC-RELATED"/>
    <property type="match status" value="1"/>
</dbReference>
<evidence type="ECO:0000256" key="13">
    <source>
        <dbReference type="HAMAP-Rule" id="MF_00102"/>
    </source>
</evidence>
<evidence type="ECO:0000256" key="3">
    <source>
        <dbReference type="ARBA" id="ARBA00022605"/>
    </source>
</evidence>
<dbReference type="Proteomes" id="UP000239504">
    <property type="component" value="Unassembled WGS sequence"/>
</dbReference>
<reference evidence="16 17" key="1">
    <citation type="submission" date="2017-12" db="EMBL/GenBank/DDBJ databases">
        <authorList>
            <person name="Hurst M.R.H."/>
        </authorList>
    </citation>
    <scope>NUCLEOTIDE SEQUENCE [LARGE SCALE GENOMIC DNA]</scope>
    <source>
        <strain evidence="16 17">SY-3-19</strain>
    </source>
</reference>
<feature type="domain" description="Dihydrodipicolinate reductase N-terminal" evidence="14">
    <location>
        <begin position="5"/>
        <end position="127"/>
    </location>
</feature>
<dbReference type="GO" id="GO:0016726">
    <property type="term" value="F:oxidoreductase activity, acting on CH or CH2 groups, NAD or NADP as acceptor"/>
    <property type="evidence" value="ECO:0007669"/>
    <property type="project" value="UniProtKB-UniRule"/>
</dbReference>
<evidence type="ECO:0000256" key="1">
    <source>
        <dbReference type="ARBA" id="ARBA00006642"/>
    </source>
</evidence>
<comment type="function">
    <text evidence="13">Catalyzes the conversion of 4-hydroxy-tetrahydrodipicolinate (HTPA) to tetrahydrodipicolinate.</text>
</comment>
<dbReference type="InterPro" id="IPR023940">
    <property type="entry name" value="DHDPR_bac"/>
</dbReference>
<evidence type="ECO:0000256" key="8">
    <source>
        <dbReference type="ARBA" id="ARBA00023154"/>
    </source>
</evidence>
<dbReference type="InterPro" id="IPR036291">
    <property type="entry name" value="NAD(P)-bd_dom_sf"/>
</dbReference>
<keyword evidence="7 13" id="KW-0520">NAD</keyword>
<evidence type="ECO:0000256" key="4">
    <source>
        <dbReference type="ARBA" id="ARBA00022857"/>
    </source>
</evidence>
<comment type="pathway">
    <text evidence="9 13">Amino-acid biosynthesis; L-lysine biosynthesis via DAP pathway; (S)-tetrahydrodipicolinate from L-aspartate: step 4/4.</text>
</comment>
<keyword evidence="2 13" id="KW-0963">Cytoplasm</keyword>
<feature type="active site" description="Proton donor" evidence="13">
    <location>
        <position position="161"/>
    </location>
</feature>
<evidence type="ECO:0000313" key="16">
    <source>
        <dbReference type="EMBL" id="PQA88230.1"/>
    </source>
</evidence>
<feature type="domain" description="Dihydrodipicolinate reductase C-terminal" evidence="15">
    <location>
        <begin position="130"/>
        <end position="264"/>
    </location>
</feature>
<dbReference type="CDD" id="cd02274">
    <property type="entry name" value="DHDPR_N"/>
    <property type="match status" value="1"/>
</dbReference>
<evidence type="ECO:0000256" key="12">
    <source>
        <dbReference type="ARBA" id="ARBA00049396"/>
    </source>
</evidence>
<protein>
    <recommendedName>
        <fullName evidence="10 13">4-hydroxy-tetrahydrodipicolinate reductase</fullName>
        <shortName evidence="13">HTPA reductase</shortName>
        <ecNumber evidence="10 13">1.17.1.8</ecNumber>
    </recommendedName>
</protein>
<keyword evidence="6 13" id="KW-0560">Oxidoreductase</keyword>
<dbReference type="EMBL" id="PJCH01000005">
    <property type="protein sequence ID" value="PQA88230.1"/>
    <property type="molecule type" value="Genomic_DNA"/>
</dbReference>
<dbReference type="InterPro" id="IPR022664">
    <property type="entry name" value="DapB_N_CS"/>
</dbReference>
<keyword evidence="5 13" id="KW-0220">Diaminopimelate biosynthesis</keyword>
<dbReference type="UniPathway" id="UPA00034">
    <property type="reaction ID" value="UER00018"/>
</dbReference>
<feature type="binding site" evidence="13">
    <location>
        <position position="36"/>
    </location>
    <ligand>
        <name>NAD(+)</name>
        <dbReference type="ChEBI" id="CHEBI:57540"/>
    </ligand>
</feature>
<comment type="subunit">
    <text evidence="13">Homotetramer.</text>
</comment>
<evidence type="ECO:0000256" key="5">
    <source>
        <dbReference type="ARBA" id="ARBA00022915"/>
    </source>
</evidence>
<evidence type="ECO:0000313" key="17">
    <source>
        <dbReference type="Proteomes" id="UP000239504"/>
    </source>
</evidence>
<name>A0A2S7K6T8_9PROT</name>
<dbReference type="EC" id="1.17.1.8" evidence="10 13"/>
<comment type="catalytic activity">
    <reaction evidence="12 13">
        <text>(S)-2,3,4,5-tetrahydrodipicolinate + NAD(+) + H2O = (2S,4S)-4-hydroxy-2,3,4,5-tetrahydrodipicolinate + NADH + H(+)</text>
        <dbReference type="Rhea" id="RHEA:35323"/>
        <dbReference type="ChEBI" id="CHEBI:15377"/>
        <dbReference type="ChEBI" id="CHEBI:15378"/>
        <dbReference type="ChEBI" id="CHEBI:16845"/>
        <dbReference type="ChEBI" id="CHEBI:57540"/>
        <dbReference type="ChEBI" id="CHEBI:57945"/>
        <dbReference type="ChEBI" id="CHEBI:67139"/>
        <dbReference type="EC" id="1.17.1.8"/>
    </reaction>
</comment>
<feature type="binding site" evidence="13">
    <location>
        <begin position="100"/>
        <end position="102"/>
    </location>
    <ligand>
        <name>NAD(+)</name>
        <dbReference type="ChEBI" id="CHEBI:57540"/>
    </ligand>
</feature>
<comment type="subcellular location">
    <subcellularLocation>
        <location evidence="13">Cytoplasm</location>
    </subcellularLocation>
</comment>
<dbReference type="InterPro" id="IPR000846">
    <property type="entry name" value="DapB_N"/>
</dbReference>
<dbReference type="PANTHER" id="PTHR20836">
    <property type="entry name" value="DIHYDRODIPICOLINATE REDUCTASE"/>
    <property type="match status" value="1"/>
</dbReference>
<dbReference type="Pfam" id="PF01113">
    <property type="entry name" value="DapB_N"/>
    <property type="match status" value="1"/>
</dbReference>
<dbReference type="GO" id="GO:0019877">
    <property type="term" value="P:diaminopimelate biosynthetic process"/>
    <property type="evidence" value="ECO:0007669"/>
    <property type="project" value="UniProtKB-UniRule"/>
</dbReference>
<dbReference type="PIRSF" id="PIRSF000161">
    <property type="entry name" value="DHPR"/>
    <property type="match status" value="1"/>
</dbReference>
<keyword evidence="4 13" id="KW-0521">NADP</keyword>
<evidence type="ECO:0000256" key="10">
    <source>
        <dbReference type="ARBA" id="ARBA00038983"/>
    </source>
</evidence>
<evidence type="ECO:0000256" key="7">
    <source>
        <dbReference type="ARBA" id="ARBA00023027"/>
    </source>
</evidence>
<dbReference type="GO" id="GO:0008839">
    <property type="term" value="F:4-hydroxy-tetrahydrodipicolinate reductase"/>
    <property type="evidence" value="ECO:0007669"/>
    <property type="project" value="UniProtKB-UniRule"/>
</dbReference>
<keyword evidence="3 13" id="KW-0028">Amino-acid biosynthesis</keyword>
<gene>
    <name evidence="13" type="primary">dapB</name>
    <name evidence="16" type="ORF">CW354_07960</name>
</gene>
<dbReference type="Pfam" id="PF05173">
    <property type="entry name" value="DapB_C"/>
    <property type="match status" value="1"/>
</dbReference>
<keyword evidence="17" id="KW-1185">Reference proteome</keyword>
<comment type="caution">
    <text evidence="13">Was originally thought to be a dihydrodipicolinate reductase (DHDPR), catalyzing the conversion of dihydrodipicolinate to tetrahydrodipicolinate. However, it was shown in E.coli that the substrate of the enzymatic reaction is not dihydrodipicolinate (DHDP) but in fact (2S,4S)-4-hydroxy-2,3,4,5-tetrahydrodipicolinic acid (HTPA), the product released by the DapA-catalyzed reaction.</text>
</comment>
<dbReference type="SUPFAM" id="SSF51735">
    <property type="entry name" value="NAD(P)-binding Rossmann-fold domains"/>
    <property type="match status" value="1"/>
</dbReference>
<dbReference type="OrthoDB" id="9790352at2"/>
<sequence>MVKTSILVAGAGGRMGRAVVAEILKTPGASLAGGFERPGGPAVGKDIGVLAGLDALGLEIEDAAEKGLARAGALIDFTAPAVSVHNAKAAAKEGVAHVIGTTGFSAEDEAAIAEAAKAVPVVKSGNMSVGVNILTALVEKAAKALGEDYDIEIFEAHHRAKVDAPSGTALMLGRAAARGRGADFEAKRADADRTGKREAGDIGFSVMRGGGIVGEHRVAFAGMQEVITLSHSAIDRGLFAQGAVTAARWAMDQPPGLYSMRDVLGLDGDG</sequence>
<feature type="binding site" evidence="13">
    <location>
        <begin position="124"/>
        <end position="127"/>
    </location>
    <ligand>
        <name>NAD(+)</name>
        <dbReference type="ChEBI" id="CHEBI:57540"/>
    </ligand>
</feature>
<feature type="binding site" evidence="13">
    <location>
        <begin position="167"/>
        <end position="168"/>
    </location>
    <ligand>
        <name>(S)-2,3,4,5-tetrahydrodipicolinate</name>
        <dbReference type="ChEBI" id="CHEBI:16845"/>
    </ligand>
</feature>
<keyword evidence="8 13" id="KW-0457">Lysine biosynthesis</keyword>
<dbReference type="SUPFAM" id="SSF55347">
    <property type="entry name" value="Glyceraldehyde-3-phosphate dehydrogenase-like, C-terminal domain"/>
    <property type="match status" value="1"/>
</dbReference>
<accession>A0A2S7K6T8</accession>
<feature type="binding site" evidence="13">
    <location>
        <position position="158"/>
    </location>
    <ligand>
        <name>(S)-2,3,4,5-tetrahydrodipicolinate</name>
        <dbReference type="ChEBI" id="CHEBI:16845"/>
    </ligand>
</feature>
<comment type="catalytic activity">
    <reaction evidence="11 13">
        <text>(S)-2,3,4,5-tetrahydrodipicolinate + NADP(+) + H2O = (2S,4S)-4-hydroxy-2,3,4,5-tetrahydrodipicolinate + NADPH + H(+)</text>
        <dbReference type="Rhea" id="RHEA:35331"/>
        <dbReference type="ChEBI" id="CHEBI:15377"/>
        <dbReference type="ChEBI" id="CHEBI:15378"/>
        <dbReference type="ChEBI" id="CHEBI:16845"/>
        <dbReference type="ChEBI" id="CHEBI:57783"/>
        <dbReference type="ChEBI" id="CHEBI:58349"/>
        <dbReference type="ChEBI" id="CHEBI:67139"/>
        <dbReference type="EC" id="1.17.1.8"/>
    </reaction>
</comment>
<organism evidence="16 17">
    <name type="scientific">Hyphococcus luteus</name>
    <dbReference type="NCBI Taxonomy" id="2058213"/>
    <lineage>
        <taxon>Bacteria</taxon>
        <taxon>Pseudomonadati</taxon>
        <taxon>Pseudomonadota</taxon>
        <taxon>Alphaproteobacteria</taxon>
        <taxon>Parvularculales</taxon>
        <taxon>Parvularculaceae</taxon>
        <taxon>Hyphococcus</taxon>
    </lineage>
</organism>
<dbReference type="Gene3D" id="3.40.50.720">
    <property type="entry name" value="NAD(P)-binding Rossmann-like Domain"/>
    <property type="match status" value="1"/>
</dbReference>
<evidence type="ECO:0000259" key="14">
    <source>
        <dbReference type="Pfam" id="PF01113"/>
    </source>
</evidence>
<dbReference type="RefSeq" id="WP_104829475.1">
    <property type="nucleotide sequence ID" value="NZ_PJCH01000005.1"/>
</dbReference>
<evidence type="ECO:0000256" key="9">
    <source>
        <dbReference type="ARBA" id="ARBA00037922"/>
    </source>
</evidence>
<feature type="binding site" evidence="13">
    <location>
        <position position="37"/>
    </location>
    <ligand>
        <name>NADP(+)</name>
        <dbReference type="ChEBI" id="CHEBI:58349"/>
    </ligand>
</feature>
<feature type="binding site" evidence="13">
    <location>
        <begin position="10"/>
        <end position="15"/>
    </location>
    <ligand>
        <name>NAD(+)</name>
        <dbReference type="ChEBI" id="CHEBI:57540"/>
    </ligand>
</feature>
<proteinExistence type="inferred from homology"/>
<dbReference type="GO" id="GO:0050661">
    <property type="term" value="F:NADP binding"/>
    <property type="evidence" value="ECO:0007669"/>
    <property type="project" value="UniProtKB-UniRule"/>
</dbReference>
<comment type="similarity">
    <text evidence="1 13">Belongs to the DapB family.</text>
</comment>
<dbReference type="InterPro" id="IPR022663">
    <property type="entry name" value="DapB_C"/>
</dbReference>
<evidence type="ECO:0000256" key="11">
    <source>
        <dbReference type="ARBA" id="ARBA00049080"/>
    </source>
</evidence>
<dbReference type="AlphaFoldDB" id="A0A2S7K6T8"/>